<reference evidence="2 3" key="1">
    <citation type="submission" date="2020-06" db="EMBL/GenBank/DDBJ databases">
        <authorList>
            <person name="Kim S.-J."/>
            <person name="Park S.-J."/>
        </authorList>
    </citation>
    <scope>NUCLEOTIDE SEQUENCE [LARGE SCALE GENOMIC DNA]</scope>
    <source>
        <strain evidence="2 3">SW-151</strain>
    </source>
</reference>
<dbReference type="Proteomes" id="UP000652427">
    <property type="component" value="Unassembled WGS sequence"/>
</dbReference>
<dbReference type="EMBL" id="JABWMH010000001">
    <property type="protein sequence ID" value="NVD26376.1"/>
    <property type="molecule type" value="Genomic_DNA"/>
</dbReference>
<keyword evidence="3" id="KW-1185">Reference proteome</keyword>
<dbReference type="InterPro" id="IPR009683">
    <property type="entry name" value="Extensin-like_C"/>
</dbReference>
<sequence length="206" mass="22100">MPWTPLTLADPVGPFTTRKIDALADDTPQCHGLLEAASIGYSTLPPVSAGPNCGYANGVTLTRDQPRSIAYSPAAKTSCPMAASLVLWEKQIVKAAAREHLGTTVAQIITYGSYSCRRIGGGESGNFSEHATANAIDIAAFRLADGRSVSVAGHWNADDERSRFLKAVRDGACDIFATTLSPDYNKAHADHLHFDQARRGGYQYCR</sequence>
<protein>
    <submittedName>
        <fullName evidence="2">Extensin family protein</fullName>
    </submittedName>
</protein>
<feature type="domain" description="Extensin-like C-terminal" evidence="1">
    <location>
        <begin position="29"/>
        <end position="206"/>
    </location>
</feature>
<gene>
    <name evidence="2" type="ORF">HUO14_00495</name>
</gene>
<accession>A0ABX2MYF5</accession>
<evidence type="ECO:0000259" key="1">
    <source>
        <dbReference type="Pfam" id="PF06904"/>
    </source>
</evidence>
<dbReference type="Pfam" id="PF06904">
    <property type="entry name" value="Extensin-like_C"/>
    <property type="match status" value="1"/>
</dbReference>
<proteinExistence type="predicted"/>
<evidence type="ECO:0000313" key="2">
    <source>
        <dbReference type="EMBL" id="NVD26376.1"/>
    </source>
</evidence>
<evidence type="ECO:0000313" key="3">
    <source>
        <dbReference type="Proteomes" id="UP000652427"/>
    </source>
</evidence>
<comment type="caution">
    <text evidence="2">The sequence shown here is derived from an EMBL/GenBank/DDBJ whole genome shotgun (WGS) entry which is preliminary data.</text>
</comment>
<name>A0ABX2MYF5_9SPHN</name>
<organism evidence="2 3">
    <name type="scientific">Parasphingorhabdus flavimaris</name>
    <dbReference type="NCBI Taxonomy" id="266812"/>
    <lineage>
        <taxon>Bacteria</taxon>
        <taxon>Pseudomonadati</taxon>
        <taxon>Pseudomonadota</taxon>
        <taxon>Alphaproteobacteria</taxon>
        <taxon>Sphingomonadales</taxon>
        <taxon>Sphingomonadaceae</taxon>
        <taxon>Parasphingorhabdus</taxon>
    </lineage>
</organism>